<dbReference type="PANTHER" id="PTHR11941">
    <property type="entry name" value="ENOYL-COA HYDRATASE-RELATED"/>
    <property type="match status" value="1"/>
</dbReference>
<dbReference type="CDD" id="cd06558">
    <property type="entry name" value="crotonase-like"/>
    <property type="match status" value="1"/>
</dbReference>
<dbReference type="Pfam" id="PF00378">
    <property type="entry name" value="ECH_1"/>
    <property type="match status" value="1"/>
</dbReference>
<evidence type="ECO:0000256" key="2">
    <source>
        <dbReference type="ARBA" id="ARBA00005254"/>
    </source>
</evidence>
<dbReference type="InterPro" id="IPR029045">
    <property type="entry name" value="ClpP/crotonase-like_dom_sf"/>
</dbReference>
<dbReference type="InterPro" id="IPR001753">
    <property type="entry name" value="Enoyl-CoA_hydra/iso"/>
</dbReference>
<dbReference type="RefSeq" id="WP_012256011.1">
    <property type="nucleotide sequence ID" value="NC_010175.1"/>
</dbReference>
<dbReference type="EnsemblBacteria" id="ABY33355">
    <property type="protein sequence ID" value="ABY33355"/>
    <property type="gene ID" value="Caur_0101"/>
</dbReference>
<dbReference type="PANTHER" id="PTHR11941:SF54">
    <property type="entry name" value="ENOYL-COA HYDRATASE, MITOCHONDRIAL"/>
    <property type="match status" value="1"/>
</dbReference>
<dbReference type="SUPFAM" id="SSF52096">
    <property type="entry name" value="ClpP/crotonase"/>
    <property type="match status" value="1"/>
</dbReference>
<name>A9WBE8_CHLAA</name>
<comment type="catalytic activity">
    <reaction evidence="7">
        <text>a (3S)-3-hydroxyacyl-CoA = a (2E)-enoyl-CoA + H2O</text>
        <dbReference type="Rhea" id="RHEA:16105"/>
        <dbReference type="ChEBI" id="CHEBI:15377"/>
        <dbReference type="ChEBI" id="CHEBI:57318"/>
        <dbReference type="ChEBI" id="CHEBI:58856"/>
        <dbReference type="EC" id="4.2.1.17"/>
    </reaction>
</comment>
<comment type="catalytic activity">
    <reaction evidence="8">
        <text>a 4-saturated-(3S)-3-hydroxyacyl-CoA = a (3E)-enoyl-CoA + H2O</text>
        <dbReference type="Rhea" id="RHEA:20724"/>
        <dbReference type="ChEBI" id="CHEBI:15377"/>
        <dbReference type="ChEBI" id="CHEBI:58521"/>
        <dbReference type="ChEBI" id="CHEBI:137480"/>
        <dbReference type="EC" id="4.2.1.17"/>
    </reaction>
</comment>
<keyword evidence="4" id="KW-0276">Fatty acid metabolism</keyword>
<evidence type="ECO:0000256" key="3">
    <source>
        <dbReference type="ARBA" id="ARBA00012076"/>
    </source>
</evidence>
<dbReference type="AlphaFoldDB" id="A9WBE8"/>
<evidence type="ECO:0000313" key="12">
    <source>
        <dbReference type="Proteomes" id="UP000002008"/>
    </source>
</evidence>
<evidence type="ECO:0000256" key="1">
    <source>
        <dbReference type="ARBA" id="ARBA00002994"/>
    </source>
</evidence>
<accession>A9WBE8</accession>
<evidence type="ECO:0000256" key="4">
    <source>
        <dbReference type="ARBA" id="ARBA00022832"/>
    </source>
</evidence>
<dbReference type="Proteomes" id="UP000002008">
    <property type="component" value="Chromosome"/>
</dbReference>
<keyword evidence="6" id="KW-0456">Lyase</keyword>
<keyword evidence="12" id="KW-1185">Reference proteome</keyword>
<comment type="function">
    <text evidence="1">Could possibly oxidize fatty acids using specific components.</text>
</comment>
<evidence type="ECO:0000256" key="10">
    <source>
        <dbReference type="RuleBase" id="RU003707"/>
    </source>
</evidence>
<organism evidence="11 12">
    <name type="scientific">Chloroflexus aurantiacus (strain ATCC 29366 / DSM 635 / J-10-fl)</name>
    <dbReference type="NCBI Taxonomy" id="324602"/>
    <lineage>
        <taxon>Bacteria</taxon>
        <taxon>Bacillati</taxon>
        <taxon>Chloroflexota</taxon>
        <taxon>Chloroflexia</taxon>
        <taxon>Chloroflexales</taxon>
        <taxon>Chloroflexineae</taxon>
        <taxon>Chloroflexaceae</taxon>
        <taxon>Chloroflexus</taxon>
    </lineage>
</organism>
<evidence type="ECO:0000313" key="11">
    <source>
        <dbReference type="EMBL" id="ABY33355.1"/>
    </source>
</evidence>
<dbReference type="GO" id="GO:0006635">
    <property type="term" value="P:fatty acid beta-oxidation"/>
    <property type="evidence" value="ECO:0000318"/>
    <property type="project" value="GO_Central"/>
</dbReference>
<dbReference type="KEGG" id="cau:Caur_0101"/>
<dbReference type="InterPro" id="IPR014748">
    <property type="entry name" value="Enoyl-CoA_hydra_C"/>
</dbReference>
<dbReference type="HOGENOM" id="CLU_009834_7_6_0"/>
<sequence length="258" mass="27336">MSEESLVLSTIEGPIAILTLNRPQALNALSPALIDDLIRHLEACDADDTIRVIIITGAGRAFAAGADIKAMANATPIDMLTSGMIARWARIAAVRKPVIAAVNGYALGGGCELAMMCDIIIASENAQFGQPEINLGIIPGAGGTQRLTRALGPYRAMELILTGATISAQEALAHGLVCRVCPPESLLDEARRIAQTIATKSPLAVQLAKEAVRMAAETTVREGLAIELRNFYLLFASADQKEGMQAFIEKRAPNFSGR</sequence>
<proteinExistence type="inferred from homology"/>
<dbReference type="EMBL" id="CP000909">
    <property type="protein sequence ID" value="ABY33355.1"/>
    <property type="molecule type" value="Genomic_DNA"/>
</dbReference>
<dbReference type="FunFam" id="1.10.12.10:FF:000001">
    <property type="entry name" value="Probable enoyl-CoA hydratase, mitochondrial"/>
    <property type="match status" value="1"/>
</dbReference>
<dbReference type="Gene3D" id="3.90.226.10">
    <property type="entry name" value="2-enoyl-CoA Hydratase, Chain A, domain 1"/>
    <property type="match status" value="1"/>
</dbReference>
<dbReference type="STRING" id="324602.Caur_0101"/>
<dbReference type="eggNOG" id="COG1024">
    <property type="taxonomic scope" value="Bacteria"/>
</dbReference>
<evidence type="ECO:0000256" key="7">
    <source>
        <dbReference type="ARBA" id="ARBA00023709"/>
    </source>
</evidence>
<evidence type="ECO:0000256" key="6">
    <source>
        <dbReference type="ARBA" id="ARBA00023239"/>
    </source>
</evidence>
<dbReference type="InParanoid" id="A9WBE8"/>
<evidence type="ECO:0000256" key="8">
    <source>
        <dbReference type="ARBA" id="ARBA00023717"/>
    </source>
</evidence>
<dbReference type="PATRIC" id="fig|324602.8.peg.118"/>
<protein>
    <recommendedName>
        <fullName evidence="9">Probable enoyl-CoA hydratase echA8</fullName>
        <ecNumber evidence="3">4.2.1.17</ecNumber>
    </recommendedName>
</protein>
<dbReference type="Gene3D" id="1.10.12.10">
    <property type="entry name" value="Lyase 2-enoyl-coa Hydratase, Chain A, domain 2"/>
    <property type="match status" value="1"/>
</dbReference>
<gene>
    <name evidence="11" type="ordered locus">Caur_0101</name>
</gene>
<dbReference type="EC" id="4.2.1.17" evidence="3"/>
<reference evidence="12" key="1">
    <citation type="journal article" date="2011" name="BMC Genomics">
        <title>Complete genome sequence of the filamentous anoxygenic phototrophic bacterium Chloroflexus aurantiacus.</title>
        <authorList>
            <person name="Tang K.H."/>
            <person name="Barry K."/>
            <person name="Chertkov O."/>
            <person name="Dalin E."/>
            <person name="Han C.S."/>
            <person name="Hauser L.J."/>
            <person name="Honchak B.M."/>
            <person name="Karbach L.E."/>
            <person name="Land M.L."/>
            <person name="Lapidus A."/>
            <person name="Larimer F.W."/>
            <person name="Mikhailova N."/>
            <person name="Pitluck S."/>
            <person name="Pierson B.K."/>
            <person name="Blankenship R.E."/>
        </authorList>
    </citation>
    <scope>NUCLEOTIDE SEQUENCE [LARGE SCALE GENOMIC DNA]</scope>
    <source>
        <strain evidence="12">ATCC 29366 / DSM 635 / J-10-fl</strain>
    </source>
</reference>
<comment type="similarity">
    <text evidence="2 10">Belongs to the enoyl-CoA hydratase/isomerase family.</text>
</comment>
<dbReference type="InterPro" id="IPR018376">
    <property type="entry name" value="Enoyl-CoA_hyd/isom_CS"/>
</dbReference>
<dbReference type="GO" id="GO:0004300">
    <property type="term" value="F:enoyl-CoA hydratase activity"/>
    <property type="evidence" value="ECO:0007669"/>
    <property type="project" value="UniProtKB-EC"/>
</dbReference>
<evidence type="ECO:0000256" key="5">
    <source>
        <dbReference type="ARBA" id="ARBA00023098"/>
    </source>
</evidence>
<dbReference type="FunFam" id="3.90.226.10:FF:000019">
    <property type="entry name" value="Enoyl-CoA hydratase, mitochondrial"/>
    <property type="match status" value="1"/>
</dbReference>
<keyword evidence="5" id="KW-0443">Lipid metabolism</keyword>
<dbReference type="FunCoup" id="A9WBE8">
    <property type="interactions" value="361"/>
</dbReference>
<dbReference type="PROSITE" id="PS00166">
    <property type="entry name" value="ENOYL_COA_HYDRATASE"/>
    <property type="match status" value="1"/>
</dbReference>
<evidence type="ECO:0000256" key="9">
    <source>
        <dbReference type="ARBA" id="ARBA00068643"/>
    </source>
</evidence>